<protein>
    <submittedName>
        <fullName evidence="5">AMP-dependent synthetase and ligase</fullName>
    </submittedName>
</protein>
<dbReference type="PANTHER" id="PTHR43201">
    <property type="entry name" value="ACYL-COA SYNTHETASE"/>
    <property type="match status" value="1"/>
</dbReference>
<evidence type="ECO:0000259" key="3">
    <source>
        <dbReference type="Pfam" id="PF00501"/>
    </source>
</evidence>
<accession>D3F4C0</accession>
<proteinExistence type="inferred from homology"/>
<dbReference type="RefSeq" id="WP_012933543.1">
    <property type="nucleotide sequence ID" value="NC_013739.1"/>
</dbReference>
<dbReference type="GO" id="GO:0031956">
    <property type="term" value="F:medium-chain fatty acid-CoA ligase activity"/>
    <property type="evidence" value="ECO:0007669"/>
    <property type="project" value="TreeGrafter"/>
</dbReference>
<dbReference type="STRING" id="469383.Cwoe_2066"/>
<dbReference type="Pfam" id="PF13193">
    <property type="entry name" value="AMP-binding_C"/>
    <property type="match status" value="1"/>
</dbReference>
<evidence type="ECO:0000313" key="5">
    <source>
        <dbReference type="EMBL" id="ADB50492.1"/>
    </source>
</evidence>
<dbReference type="HOGENOM" id="CLU_000022_59_0_11"/>
<dbReference type="SUPFAM" id="SSF56801">
    <property type="entry name" value="Acetyl-CoA synthetase-like"/>
    <property type="match status" value="1"/>
</dbReference>
<dbReference type="Pfam" id="PF00501">
    <property type="entry name" value="AMP-binding"/>
    <property type="match status" value="1"/>
</dbReference>
<dbReference type="InterPro" id="IPR045851">
    <property type="entry name" value="AMP-bd_C_sf"/>
</dbReference>
<gene>
    <name evidence="5" type="ordered locus">Cwoe_2066</name>
</gene>
<evidence type="ECO:0000256" key="1">
    <source>
        <dbReference type="ARBA" id="ARBA00006432"/>
    </source>
</evidence>
<dbReference type="Gene3D" id="3.40.50.12780">
    <property type="entry name" value="N-terminal domain of ligase-like"/>
    <property type="match status" value="1"/>
</dbReference>
<dbReference type="Proteomes" id="UP000008229">
    <property type="component" value="Chromosome"/>
</dbReference>
<reference evidence="5 6" key="1">
    <citation type="journal article" date="2010" name="Stand. Genomic Sci.">
        <title>Complete genome sequence of Conexibacter woesei type strain (ID131577).</title>
        <authorList>
            <person name="Pukall R."/>
            <person name="Lapidus A."/>
            <person name="Glavina Del Rio T."/>
            <person name="Copeland A."/>
            <person name="Tice H."/>
            <person name="Cheng J.-F."/>
            <person name="Lucas S."/>
            <person name="Chen F."/>
            <person name="Nolan M."/>
            <person name="Bruce D."/>
            <person name="Goodwin L."/>
            <person name="Pitluck S."/>
            <person name="Mavromatis K."/>
            <person name="Ivanova N."/>
            <person name="Ovchinnikova G."/>
            <person name="Pati A."/>
            <person name="Chen A."/>
            <person name="Palaniappan K."/>
            <person name="Land M."/>
            <person name="Hauser L."/>
            <person name="Chang Y.-J."/>
            <person name="Jeffries C.D."/>
            <person name="Chain P."/>
            <person name="Meincke L."/>
            <person name="Sims D."/>
            <person name="Brettin T."/>
            <person name="Detter J.C."/>
            <person name="Rohde M."/>
            <person name="Goeker M."/>
            <person name="Bristow J."/>
            <person name="Eisen J.A."/>
            <person name="Markowitz V."/>
            <person name="Kyrpides N.C."/>
            <person name="Klenk H.-P."/>
            <person name="Hugenholtz P."/>
        </authorList>
    </citation>
    <scope>NUCLEOTIDE SEQUENCE [LARGE SCALE GENOMIC DNA]</scope>
    <source>
        <strain evidence="6">DSM 14684 / CIP 108061 / JCM 11494 / NBRC 100937 / ID131577</strain>
    </source>
</reference>
<feature type="domain" description="AMP-binding enzyme C-terminal" evidence="4">
    <location>
        <begin position="419"/>
        <end position="494"/>
    </location>
</feature>
<dbReference type="GO" id="GO:0006631">
    <property type="term" value="P:fatty acid metabolic process"/>
    <property type="evidence" value="ECO:0007669"/>
    <property type="project" value="TreeGrafter"/>
</dbReference>
<keyword evidence="2 5" id="KW-0436">Ligase</keyword>
<dbReference type="InterPro" id="IPR020845">
    <property type="entry name" value="AMP-binding_CS"/>
</dbReference>
<reference evidence="6" key="2">
    <citation type="submission" date="2010-01" db="EMBL/GenBank/DDBJ databases">
        <title>The complete genome of Conexibacter woesei DSM 14684.</title>
        <authorList>
            <consortium name="US DOE Joint Genome Institute (JGI-PGF)"/>
            <person name="Lucas S."/>
            <person name="Copeland A."/>
            <person name="Lapidus A."/>
            <person name="Glavina del Rio T."/>
            <person name="Dalin E."/>
            <person name="Tice H."/>
            <person name="Bruce D."/>
            <person name="Goodwin L."/>
            <person name="Pitluck S."/>
            <person name="Kyrpides N."/>
            <person name="Mavromatis K."/>
            <person name="Ivanova N."/>
            <person name="Mikhailova N."/>
            <person name="Chertkov O."/>
            <person name="Brettin T."/>
            <person name="Detter J.C."/>
            <person name="Han C."/>
            <person name="Larimer F."/>
            <person name="Land M."/>
            <person name="Hauser L."/>
            <person name="Markowitz V."/>
            <person name="Cheng J.-F."/>
            <person name="Hugenholtz P."/>
            <person name="Woyke T."/>
            <person name="Wu D."/>
            <person name="Pukall R."/>
            <person name="Steenblock K."/>
            <person name="Schneider S."/>
            <person name="Klenk H.-P."/>
            <person name="Eisen J.A."/>
        </authorList>
    </citation>
    <scope>NUCLEOTIDE SEQUENCE [LARGE SCALE GENOMIC DNA]</scope>
    <source>
        <strain evidence="6">DSM 14684 / CIP 108061 / JCM 11494 / NBRC 100937 / ID131577</strain>
    </source>
</reference>
<name>D3F4C0_CONWI</name>
<dbReference type="OrthoDB" id="2579187at2"/>
<dbReference type="InterPro" id="IPR042099">
    <property type="entry name" value="ANL_N_sf"/>
</dbReference>
<dbReference type="Gene3D" id="3.30.300.30">
    <property type="match status" value="1"/>
</dbReference>
<dbReference type="PANTHER" id="PTHR43201:SF5">
    <property type="entry name" value="MEDIUM-CHAIN ACYL-COA LIGASE ACSF2, MITOCHONDRIAL"/>
    <property type="match status" value="1"/>
</dbReference>
<comment type="similarity">
    <text evidence="1">Belongs to the ATP-dependent AMP-binding enzyme family.</text>
</comment>
<keyword evidence="6" id="KW-1185">Reference proteome</keyword>
<dbReference type="InterPro" id="IPR000873">
    <property type="entry name" value="AMP-dep_synth/lig_dom"/>
</dbReference>
<feature type="domain" description="AMP-dependent synthetase/ligase" evidence="3">
    <location>
        <begin position="20"/>
        <end position="369"/>
    </location>
</feature>
<dbReference type="AlphaFoldDB" id="D3F4C0"/>
<organism evidence="5 6">
    <name type="scientific">Conexibacter woesei (strain DSM 14684 / CCUG 47730 / CIP 108061 / JCM 11494 / NBRC 100937 / ID131577)</name>
    <dbReference type="NCBI Taxonomy" id="469383"/>
    <lineage>
        <taxon>Bacteria</taxon>
        <taxon>Bacillati</taxon>
        <taxon>Actinomycetota</taxon>
        <taxon>Thermoleophilia</taxon>
        <taxon>Solirubrobacterales</taxon>
        <taxon>Conexibacteraceae</taxon>
        <taxon>Conexibacter</taxon>
    </lineage>
</organism>
<evidence type="ECO:0000259" key="4">
    <source>
        <dbReference type="Pfam" id="PF13193"/>
    </source>
</evidence>
<dbReference type="InterPro" id="IPR025110">
    <property type="entry name" value="AMP-bd_C"/>
</dbReference>
<evidence type="ECO:0000256" key="2">
    <source>
        <dbReference type="ARBA" id="ARBA00022598"/>
    </source>
</evidence>
<dbReference type="EMBL" id="CP001854">
    <property type="protein sequence ID" value="ADB50492.1"/>
    <property type="molecule type" value="Genomic_DNA"/>
</dbReference>
<evidence type="ECO:0000313" key="6">
    <source>
        <dbReference type="Proteomes" id="UP000008229"/>
    </source>
</evidence>
<sequence>MTSEHDIPDPDECVFPRLLRRHALATPDAPFVLFADGSSWSYADAWQETLRAASGLRALGVRRGDRVMAWLPNGPDILRTWFGANQLGAVFSPINTAFRGRVLEHVVGKTDPHLIVAHADLVGRLDGIASPPAAQVVTIAPGEPGPWPAEPDGDEALAECPAEPWDPYAIIYTSGTTGPSKGVVSSYVHGWASVMPTARMFDASARSLTSLPLFHAGATLDVIAALALGSSLALVDGFDTASFWDVVERSQATVCTLLGVMLSFLVKAPPDERERGASLKAVFAVPLTEDAAVFAERFGCDVYTAFNMTEVSTPLLTGSNPTALGTCGRPREGVEVRVVDEHDQEVATGEVGELIVRADMPWSMNSGYWREPEATARAWRNGWFHTGDAFHVDADGDYYFVDRVKDAIRRRGENISSFEVEAEILSHPAVREAAVVAVSSEHSEDDVLAVLAPQAGGQIDPLQLIEYLAARMPHFMVPRYVRVLDELPKTLTNKVQKQELRAAGVTDDTWDREAAGIRLRRERLGQA</sequence>
<dbReference type="eggNOG" id="COG0318">
    <property type="taxonomic scope" value="Bacteria"/>
</dbReference>
<dbReference type="PROSITE" id="PS00455">
    <property type="entry name" value="AMP_BINDING"/>
    <property type="match status" value="1"/>
</dbReference>
<dbReference type="KEGG" id="cwo:Cwoe_2066"/>